<evidence type="ECO:0000256" key="2">
    <source>
        <dbReference type="SAM" id="SignalP"/>
    </source>
</evidence>
<keyword evidence="2" id="KW-0732">Signal</keyword>
<feature type="compositionally biased region" description="Polar residues" evidence="1">
    <location>
        <begin position="205"/>
        <end position="215"/>
    </location>
</feature>
<dbReference type="GeneID" id="28740808"/>
<reference evidence="3 4" key="1">
    <citation type="submission" date="2015-06" db="EMBL/GenBank/DDBJ databases">
        <title>Draft genome of the ant-associated black yeast Phialophora attae CBS 131958.</title>
        <authorList>
            <person name="Moreno L.F."/>
            <person name="Stielow B.J."/>
            <person name="de Hoog S."/>
            <person name="Vicente V.A."/>
            <person name="Weiss V.A."/>
            <person name="de Vries M."/>
            <person name="Cruz L.M."/>
            <person name="Souza E.M."/>
        </authorList>
    </citation>
    <scope>NUCLEOTIDE SEQUENCE [LARGE SCALE GENOMIC DNA]</scope>
    <source>
        <strain evidence="3 4">CBS 131958</strain>
    </source>
</reference>
<feature type="region of interest" description="Disordered" evidence="1">
    <location>
        <begin position="203"/>
        <end position="232"/>
    </location>
</feature>
<accession>A0A0N1I1R9</accession>
<name>A0A0N1I1R9_9EURO</name>
<evidence type="ECO:0000313" key="3">
    <source>
        <dbReference type="EMBL" id="KPI45903.1"/>
    </source>
</evidence>
<dbReference type="VEuPathDB" id="FungiDB:AB675_848"/>
<organism evidence="3 4">
    <name type="scientific">Cyphellophora attinorum</name>
    <dbReference type="NCBI Taxonomy" id="1664694"/>
    <lineage>
        <taxon>Eukaryota</taxon>
        <taxon>Fungi</taxon>
        <taxon>Dikarya</taxon>
        <taxon>Ascomycota</taxon>
        <taxon>Pezizomycotina</taxon>
        <taxon>Eurotiomycetes</taxon>
        <taxon>Chaetothyriomycetidae</taxon>
        <taxon>Chaetothyriales</taxon>
        <taxon>Cyphellophoraceae</taxon>
        <taxon>Cyphellophora</taxon>
    </lineage>
</organism>
<feature type="signal peptide" evidence="2">
    <location>
        <begin position="1"/>
        <end position="22"/>
    </location>
</feature>
<dbReference type="Proteomes" id="UP000038010">
    <property type="component" value="Unassembled WGS sequence"/>
</dbReference>
<dbReference type="AlphaFoldDB" id="A0A0N1I1R9"/>
<comment type="caution">
    <text evidence="3">The sequence shown here is derived from an EMBL/GenBank/DDBJ whole genome shotgun (WGS) entry which is preliminary data.</text>
</comment>
<gene>
    <name evidence="3" type="ORF">AB675_848</name>
</gene>
<protein>
    <submittedName>
        <fullName evidence="3">Uncharacterized protein</fullName>
    </submittedName>
</protein>
<proteinExistence type="predicted"/>
<dbReference type="EMBL" id="LFJN01000001">
    <property type="protein sequence ID" value="KPI45903.1"/>
    <property type="molecule type" value="Genomic_DNA"/>
</dbReference>
<feature type="compositionally biased region" description="Low complexity" evidence="1">
    <location>
        <begin position="335"/>
        <end position="350"/>
    </location>
</feature>
<sequence length="358" mass="38268">MCITQLILVVLVAAGLINRSHAKLSTFPRLTRDECVIGTPCRVEWTTDDCTNVVVWKLWLNGSNPRSTNGEAYSVFQLPDVIENACHYTMSASTTSNLTEGAYYYVYMFSYDASFPDGFNNNTTPGSNLVSAKPFQVSKSLSSYSNTRGPEILAPQCQKPAGTPLSVGAIAGIAVGVFLLGLVIGSLVFMAIGVCGMRKEKARKGQQQQKDTATEGNEAPSIPQGADTRSEVNNRPYTAELDQHRPLFSERAIENNALPGPPEVHPGTPFIFGPENPESARSIPASASNISFDVHELSSTPVRPGNDIFEGPGQVKIEPVGKFDDTAVPDLNLVGSEAEAGEASAQQTATGGRGEALR</sequence>
<evidence type="ECO:0000313" key="4">
    <source>
        <dbReference type="Proteomes" id="UP000038010"/>
    </source>
</evidence>
<feature type="chain" id="PRO_5005873642" evidence="2">
    <location>
        <begin position="23"/>
        <end position="358"/>
    </location>
</feature>
<feature type="region of interest" description="Disordered" evidence="1">
    <location>
        <begin position="335"/>
        <end position="358"/>
    </location>
</feature>
<keyword evidence="4" id="KW-1185">Reference proteome</keyword>
<dbReference type="RefSeq" id="XP_018005866.1">
    <property type="nucleotide sequence ID" value="XM_018148939.1"/>
</dbReference>
<evidence type="ECO:0000256" key="1">
    <source>
        <dbReference type="SAM" id="MobiDB-lite"/>
    </source>
</evidence>